<dbReference type="InterPro" id="IPR029035">
    <property type="entry name" value="DHS-like_NAD/FAD-binding_dom"/>
</dbReference>
<sequence length="403" mass="45288">MCDNVFIFGAGTSFDAGIPLMGNFMDVMWKMAQTGRYEEKKLTDDQKKILIEAIKAREELDGYHGRVSVDVWNIEDLLSVLSMNALAGGKGEKKRLGWMIKAIAVVIEVTGQSEQSGELTVMQYEKGPKIYQNFWNALINWSRDTNQPPPCIITFNYDLILERALLQSIIGTSHTAKSFPWKHLKLDYGSSALGPIDFNSKPLTWERLSPSRGIERNSGIGLENSVESPLEDTFKIQLYKLHGSINFPHGSKARIAGDEQNIKLVTALENPSIVPPVFNKATNPKSVEIWKNALNALRHCKNLIICGYSLPASDVYMQYFFKSALGPNQDLNNIFVFDPVLFDTSKKEAADALKNRYASNFSPALRNRISFNPPIDEKWGKNRGTFNHLVDLLNKAPHTILFS</sequence>
<proteinExistence type="predicted"/>
<dbReference type="SUPFAM" id="SSF52467">
    <property type="entry name" value="DHS-like NAD/FAD-binding domain"/>
    <property type="match status" value="1"/>
</dbReference>
<dbReference type="EMBL" id="JAENIG010000002">
    <property type="protein sequence ID" value="MBK1853981.1"/>
    <property type="molecule type" value="Genomic_DNA"/>
</dbReference>
<dbReference type="Pfam" id="PF13289">
    <property type="entry name" value="SIR2_2"/>
    <property type="match status" value="1"/>
</dbReference>
<dbReference type="Proteomes" id="UP000634206">
    <property type="component" value="Unassembled WGS sequence"/>
</dbReference>
<keyword evidence="2" id="KW-1185">Reference proteome</keyword>
<dbReference type="AlphaFoldDB" id="A0AAE2S9T4"/>
<organism evidence="1 2">
    <name type="scientific">Oceaniferula flava</name>
    <dbReference type="NCBI Taxonomy" id="2800421"/>
    <lineage>
        <taxon>Bacteria</taxon>
        <taxon>Pseudomonadati</taxon>
        <taxon>Verrucomicrobiota</taxon>
        <taxon>Verrucomicrobiia</taxon>
        <taxon>Verrucomicrobiales</taxon>
        <taxon>Verrucomicrobiaceae</taxon>
        <taxon>Oceaniferula</taxon>
    </lineage>
</organism>
<evidence type="ECO:0000313" key="1">
    <source>
        <dbReference type="EMBL" id="MBK1853981.1"/>
    </source>
</evidence>
<name>A0AAE2S9T4_9BACT</name>
<accession>A0AAE2S9T4</accession>
<gene>
    <name evidence="1" type="ORF">JIN83_03345</name>
</gene>
<protein>
    <submittedName>
        <fullName evidence="1">SIR2 family protein</fullName>
    </submittedName>
</protein>
<comment type="caution">
    <text evidence="1">The sequence shown here is derived from an EMBL/GenBank/DDBJ whole genome shotgun (WGS) entry which is preliminary data.</text>
</comment>
<evidence type="ECO:0000313" key="2">
    <source>
        <dbReference type="Proteomes" id="UP000634206"/>
    </source>
</evidence>
<reference evidence="1" key="1">
    <citation type="submission" date="2021-01" db="EMBL/GenBank/DDBJ databases">
        <title>Modified the classification status of verrucomicrobia.</title>
        <authorList>
            <person name="Feng X."/>
        </authorList>
    </citation>
    <scope>NUCLEOTIDE SEQUENCE</scope>
    <source>
        <strain evidence="1">5K15</strain>
    </source>
</reference>
<dbReference type="RefSeq" id="WP_309488589.1">
    <property type="nucleotide sequence ID" value="NZ_JAENIG010000002.1"/>
</dbReference>